<dbReference type="NCBIfam" id="TIGR00240">
    <property type="entry name" value="ATCase_reg"/>
    <property type="match status" value="1"/>
</dbReference>
<proteinExistence type="inferred from homology"/>
<dbReference type="SUPFAM" id="SSF55252">
    <property type="entry name" value="C-terminal domain of arginine repressor"/>
    <property type="match status" value="1"/>
</dbReference>
<evidence type="ECO:0000259" key="27">
    <source>
        <dbReference type="Pfam" id="PF02729"/>
    </source>
</evidence>
<dbReference type="InterPro" id="IPR036901">
    <property type="entry name" value="Asp/Orn_carbamoylTrfase_sf"/>
</dbReference>
<dbReference type="PANTHER" id="PTHR45753:SF2">
    <property type="entry name" value="ORNITHINE CARBAMOYLTRANSFERASE"/>
    <property type="match status" value="1"/>
</dbReference>
<dbReference type="NCBIfam" id="TIGR00004">
    <property type="entry name" value="Rid family detoxifying hydrolase"/>
    <property type="match status" value="1"/>
</dbReference>
<dbReference type="InterPro" id="IPR024904">
    <property type="entry name" value="OTCase_ArgI"/>
</dbReference>
<dbReference type="Gene3D" id="3.30.1330.40">
    <property type="entry name" value="RutC-like"/>
    <property type="match status" value="1"/>
</dbReference>
<dbReference type="GO" id="GO:1903269">
    <property type="term" value="C:ornithine carbamoyltransferase inhibitor complex"/>
    <property type="evidence" value="ECO:0007669"/>
    <property type="project" value="EnsemblFungi"/>
</dbReference>
<dbReference type="Pfam" id="PF02729">
    <property type="entry name" value="OTCace_N"/>
    <property type="match status" value="2"/>
</dbReference>
<dbReference type="Pfam" id="PF01042">
    <property type="entry name" value="Ribonuc_L-PSP"/>
    <property type="match status" value="1"/>
</dbReference>
<keyword evidence="12 29" id="KW-0808">Transferase</keyword>
<dbReference type="Gene3D" id="1.20.1740.10">
    <property type="entry name" value="Amino acid/polyamine transporter I"/>
    <property type="match status" value="1"/>
</dbReference>
<dbReference type="InterPro" id="IPR006131">
    <property type="entry name" value="Asp_carbamoyltransf_Asp/Orn-bd"/>
</dbReference>
<feature type="transmembrane region" description="Helical" evidence="23">
    <location>
        <begin position="510"/>
        <end position="537"/>
    </location>
</feature>
<dbReference type="NCBIfam" id="NF002032">
    <property type="entry name" value="PRK00856.1"/>
    <property type="match status" value="1"/>
</dbReference>
<dbReference type="SUPFAM" id="SSF46785">
    <property type="entry name" value="Winged helix' DNA-binding domain"/>
    <property type="match status" value="1"/>
</dbReference>
<dbReference type="HOGENOM" id="CLU_249240_0_0_1"/>
<feature type="domain" description="Aspartate/ornithine carbamoyltransferase carbamoyl-P binding" evidence="27">
    <location>
        <begin position="974"/>
        <end position="1088"/>
    </location>
</feature>
<dbReference type="GO" id="GO:0043858">
    <property type="term" value="F:arginine:ornithine antiporter activity"/>
    <property type="evidence" value="ECO:0007669"/>
    <property type="project" value="InterPro"/>
</dbReference>
<feature type="transmembrane region" description="Helical" evidence="23">
    <location>
        <begin position="686"/>
        <end position="706"/>
    </location>
</feature>
<evidence type="ECO:0000256" key="13">
    <source>
        <dbReference type="ARBA" id="ARBA00022692"/>
    </source>
</evidence>
<dbReference type="InterPro" id="IPR002293">
    <property type="entry name" value="AA/rel_permease1"/>
</dbReference>
<dbReference type="InterPro" id="IPR001669">
    <property type="entry name" value="Arg_repress"/>
</dbReference>
<comment type="catalytic activity">
    <reaction evidence="21">
        <text>carbamoyl phosphate + L-ornithine = L-citrulline + phosphate + H(+)</text>
        <dbReference type="Rhea" id="RHEA:19513"/>
        <dbReference type="ChEBI" id="CHEBI:15378"/>
        <dbReference type="ChEBI" id="CHEBI:43474"/>
        <dbReference type="ChEBI" id="CHEBI:46911"/>
        <dbReference type="ChEBI" id="CHEBI:57743"/>
        <dbReference type="ChEBI" id="CHEBI:58228"/>
        <dbReference type="EC" id="2.1.3.3"/>
    </reaction>
</comment>
<evidence type="ECO:0000256" key="12">
    <source>
        <dbReference type="ARBA" id="ARBA00022679"/>
    </source>
</evidence>
<dbReference type="Gene3D" id="3.40.50.1370">
    <property type="entry name" value="Aspartate/ornithine carbamoyltransferase"/>
    <property type="match status" value="4"/>
</dbReference>
<dbReference type="InterPro" id="IPR035959">
    <property type="entry name" value="RutC-like_sf"/>
</dbReference>
<comment type="pathway">
    <text evidence="4">Pyrimidine metabolism; UMP biosynthesis via de novo pathway; (S)-dihydroorotate from bicarbonate: step 2/3.</text>
</comment>
<evidence type="ECO:0000259" key="24">
    <source>
        <dbReference type="Pfam" id="PF00185"/>
    </source>
</evidence>
<evidence type="ECO:0000256" key="23">
    <source>
        <dbReference type="SAM" id="Phobius"/>
    </source>
</evidence>
<feature type="transmembrane region" description="Helical" evidence="23">
    <location>
        <begin position="748"/>
        <end position="766"/>
    </location>
</feature>
<dbReference type="GO" id="GO:0006207">
    <property type="term" value="P:'de novo' pyrimidine nucleobase biosynthetic process"/>
    <property type="evidence" value="ECO:0007669"/>
    <property type="project" value="InterPro"/>
</dbReference>
<dbReference type="InterPro" id="IPR002082">
    <property type="entry name" value="Asp_carbamoyltransf"/>
</dbReference>
<dbReference type="SUPFAM" id="SSF53671">
    <property type="entry name" value="Aspartate/ornithine carbamoyltransferase"/>
    <property type="match status" value="2"/>
</dbReference>
<feature type="transmembrane region" description="Helical" evidence="23">
    <location>
        <begin position="477"/>
        <end position="498"/>
    </location>
</feature>
<evidence type="ECO:0000256" key="3">
    <source>
        <dbReference type="ARBA" id="ARBA00004496"/>
    </source>
</evidence>
<evidence type="ECO:0000256" key="1">
    <source>
        <dbReference type="ARBA" id="ARBA00001947"/>
    </source>
</evidence>
<dbReference type="GO" id="GO:0006527">
    <property type="term" value="P:L-arginine catabolic process"/>
    <property type="evidence" value="ECO:0007669"/>
    <property type="project" value="InterPro"/>
</dbReference>
<dbReference type="GO" id="GO:0009347">
    <property type="term" value="C:aspartate carbamoyltransferase complex"/>
    <property type="evidence" value="ECO:0007669"/>
    <property type="project" value="InterPro"/>
</dbReference>
<evidence type="ECO:0000256" key="15">
    <source>
        <dbReference type="ARBA" id="ARBA00022833"/>
    </source>
</evidence>
<dbReference type="NCBIfam" id="TIGR00905">
    <property type="entry name" value="2A0302"/>
    <property type="match status" value="1"/>
</dbReference>
<name>A0A0A2W4U2_BEABA</name>
<dbReference type="InterPro" id="IPR022461">
    <property type="entry name" value="Arg/Orn_antiprt_ArcD"/>
</dbReference>
<dbReference type="InterPro" id="IPR006175">
    <property type="entry name" value="YjgF/YER057c/UK114"/>
</dbReference>
<dbReference type="InterPro" id="IPR036792">
    <property type="entry name" value="Asp_carbatrfase_reg_C_sf"/>
</dbReference>
<evidence type="ECO:0000256" key="18">
    <source>
        <dbReference type="ARBA" id="ARBA00023136"/>
    </source>
</evidence>
<dbReference type="Gene3D" id="1.10.10.10">
    <property type="entry name" value="Winged helix-like DNA-binding domain superfamily/Winged helix DNA-binding domain"/>
    <property type="match status" value="1"/>
</dbReference>
<feature type="domain" description="Aspartate/ornithine carbamoyltransferase carbamoyl-P binding" evidence="27">
    <location>
        <begin position="8"/>
        <end position="148"/>
    </location>
</feature>
<dbReference type="Pfam" id="PF13520">
    <property type="entry name" value="AA_permease_2"/>
    <property type="match status" value="1"/>
</dbReference>
<dbReference type="InterPro" id="IPR020900">
    <property type="entry name" value="Arg_repress_DNA-bd"/>
</dbReference>
<dbReference type="InterPro" id="IPR006056">
    <property type="entry name" value="RidA"/>
</dbReference>
<dbReference type="InterPro" id="IPR020542">
    <property type="entry name" value="Asp_carbamoyltrfase_reg_C"/>
</dbReference>
<dbReference type="GO" id="GO:0044205">
    <property type="term" value="P:'de novo' UMP biosynthetic process"/>
    <property type="evidence" value="ECO:0007669"/>
    <property type="project" value="UniProtKB-UniPathway"/>
</dbReference>
<evidence type="ECO:0000313" key="29">
    <source>
        <dbReference type="EMBL" id="KGQ13465.1"/>
    </source>
</evidence>
<keyword evidence="18 23" id="KW-0472">Membrane</keyword>
<keyword evidence="16" id="KW-0665">Pyrimidine biosynthesis</keyword>
<dbReference type="HAMAP" id="MF_00173">
    <property type="entry name" value="Arg_repressor"/>
    <property type="match status" value="1"/>
</dbReference>
<dbReference type="Pfam" id="PF00185">
    <property type="entry name" value="OTCace"/>
    <property type="match status" value="2"/>
</dbReference>
<feature type="domain" description="Aspartate carbamoyltransferase regulatory subunit N-terminal" evidence="26">
    <location>
        <begin position="1244"/>
        <end position="1331"/>
    </location>
</feature>
<accession>A0A0A2W4U2</accession>
<evidence type="ECO:0000256" key="11">
    <source>
        <dbReference type="ARBA" id="ARBA00022490"/>
    </source>
</evidence>
<dbReference type="NCBIfam" id="TIGR00670">
    <property type="entry name" value="asp_carb_tr"/>
    <property type="match status" value="1"/>
</dbReference>
<dbReference type="SUPFAM" id="SSF54893">
    <property type="entry name" value="Aspartate carbamoyltransferase, Regulatory-chain, N-terminal domain"/>
    <property type="match status" value="1"/>
</dbReference>
<comment type="similarity">
    <text evidence="5">Belongs to the aspartate/ornithine carbamoyltransferase superfamily. OTCase family.</text>
</comment>
<dbReference type="InterPro" id="IPR002292">
    <property type="entry name" value="Orn/put_carbamltrans"/>
</dbReference>
<evidence type="ECO:0000256" key="20">
    <source>
        <dbReference type="ARBA" id="ARBA00043884"/>
    </source>
</evidence>
<keyword evidence="17 23" id="KW-1133">Transmembrane helix</keyword>
<dbReference type="Proteomes" id="UP000030106">
    <property type="component" value="Unassembled WGS sequence"/>
</dbReference>
<feature type="transmembrane region" description="Helical" evidence="23">
    <location>
        <begin position="800"/>
        <end position="817"/>
    </location>
</feature>
<dbReference type="FunFam" id="3.40.50.1370:FF:000001">
    <property type="entry name" value="Aspartate carbamoyltransferase"/>
    <property type="match status" value="1"/>
</dbReference>
<gene>
    <name evidence="29" type="ORF">BBAD15_g706</name>
</gene>
<comment type="catalytic activity">
    <reaction evidence="22">
        <text>carbamoyl phosphate + L-aspartate = N-carbamoyl-L-aspartate + phosphate + H(+)</text>
        <dbReference type="Rhea" id="RHEA:20013"/>
        <dbReference type="ChEBI" id="CHEBI:15378"/>
        <dbReference type="ChEBI" id="CHEBI:29991"/>
        <dbReference type="ChEBI" id="CHEBI:32814"/>
        <dbReference type="ChEBI" id="CHEBI:43474"/>
        <dbReference type="ChEBI" id="CHEBI:58228"/>
        <dbReference type="EC" id="2.1.3.2"/>
    </reaction>
</comment>
<dbReference type="InterPro" id="IPR004754">
    <property type="entry name" value="Amino_acid_antiprt"/>
</dbReference>
<dbReference type="HAMAP" id="MF_00002">
    <property type="entry name" value="Asp_carb_tr_reg"/>
    <property type="match status" value="1"/>
</dbReference>
<comment type="function">
    <text evidence="20">Catalyzes the condensation of carbamoyl phosphate and aspartate to form carbamoyl aspartate and inorganic phosphate, the committed step in the de novo pyrimidine nucleotide biosynthesis pathway.</text>
</comment>
<evidence type="ECO:0000256" key="21">
    <source>
        <dbReference type="ARBA" id="ARBA00048772"/>
    </source>
</evidence>
<evidence type="ECO:0000256" key="14">
    <source>
        <dbReference type="ARBA" id="ARBA00022723"/>
    </source>
</evidence>
<evidence type="ECO:0000256" key="17">
    <source>
        <dbReference type="ARBA" id="ARBA00022989"/>
    </source>
</evidence>
<evidence type="ECO:0000256" key="22">
    <source>
        <dbReference type="ARBA" id="ARBA00048859"/>
    </source>
</evidence>
<keyword evidence="15" id="KW-0862">Zinc</keyword>
<dbReference type="HAMAP" id="MF_01109">
    <property type="entry name" value="OTCase"/>
    <property type="match status" value="1"/>
</dbReference>
<dbReference type="InterPro" id="IPR006130">
    <property type="entry name" value="Asp/Orn_carbamoylTrfase"/>
</dbReference>
<dbReference type="FunFam" id="3.30.70.140:FF:000001">
    <property type="entry name" value="Aspartate carbamoyltransferase regulatory chain"/>
    <property type="match status" value="1"/>
</dbReference>
<evidence type="ECO:0000256" key="6">
    <source>
        <dbReference type="ARBA" id="ARBA00008896"/>
    </source>
</evidence>
<protein>
    <recommendedName>
        <fullName evidence="10">Ornithine carbamoyltransferase, mitochondrial</fullName>
        <ecNumber evidence="9">2.1.3.2</ecNumber>
        <ecNumber evidence="8">2.1.3.3</ecNumber>
    </recommendedName>
    <alternativeName>
        <fullName evidence="19">Ornithine transcarbamylase</fullName>
    </alternativeName>
</protein>
<dbReference type="InterPro" id="IPR036793">
    <property type="entry name" value="Asp_carbatrfase_reg_N_sf"/>
</dbReference>
<evidence type="ECO:0000256" key="5">
    <source>
        <dbReference type="ARBA" id="ARBA00007805"/>
    </source>
</evidence>
<feature type="transmembrane region" description="Helical" evidence="23">
    <location>
        <begin position="712"/>
        <end position="736"/>
    </location>
</feature>
<evidence type="ECO:0000256" key="16">
    <source>
        <dbReference type="ARBA" id="ARBA00022975"/>
    </source>
</evidence>
<dbReference type="EMBL" id="ANFO01000040">
    <property type="protein sequence ID" value="KGQ13465.1"/>
    <property type="molecule type" value="Genomic_DNA"/>
</dbReference>
<feature type="transmembrane region" description="Helical" evidence="23">
    <location>
        <begin position="450"/>
        <end position="471"/>
    </location>
</feature>
<dbReference type="NCBIfam" id="TIGR03810">
    <property type="entry name" value="arg_ornith_anti"/>
    <property type="match status" value="1"/>
</dbReference>
<evidence type="ECO:0000256" key="9">
    <source>
        <dbReference type="ARBA" id="ARBA00013008"/>
    </source>
</evidence>
<evidence type="ECO:0000259" key="28">
    <source>
        <dbReference type="Pfam" id="PF02748"/>
    </source>
</evidence>
<dbReference type="Gene3D" id="3.30.70.140">
    <property type="entry name" value="Aspartate carbamoyltransferase regulatory subunit, N-terminal domain"/>
    <property type="match status" value="1"/>
</dbReference>
<evidence type="ECO:0000313" key="30">
    <source>
        <dbReference type="Proteomes" id="UP000030106"/>
    </source>
</evidence>
<comment type="cofactor">
    <cofactor evidence="1">
        <name>Zn(2+)</name>
        <dbReference type="ChEBI" id="CHEBI:29105"/>
    </cofactor>
</comment>
<dbReference type="Pfam" id="PF01316">
    <property type="entry name" value="Arg_repressor"/>
    <property type="match status" value="1"/>
</dbReference>
<dbReference type="FunFam" id="3.40.50.1370:FF:000002">
    <property type="entry name" value="Aspartate carbamoyltransferase 2"/>
    <property type="match status" value="1"/>
</dbReference>
<dbReference type="GO" id="GO:0042450">
    <property type="term" value="P:L-arginine biosynthetic process via ornithine"/>
    <property type="evidence" value="ECO:0007669"/>
    <property type="project" value="EnsemblFungi"/>
</dbReference>
<feature type="transmembrane region" description="Helical" evidence="23">
    <location>
        <begin position="557"/>
        <end position="576"/>
    </location>
</feature>
<dbReference type="InterPro" id="IPR006132">
    <property type="entry name" value="Asp/Orn_carbamoyltranf_P-bd"/>
</dbReference>
<evidence type="ECO:0000256" key="10">
    <source>
        <dbReference type="ARBA" id="ARBA00021536"/>
    </source>
</evidence>
<dbReference type="PROSITE" id="PS01094">
    <property type="entry name" value="UPF0076"/>
    <property type="match status" value="1"/>
</dbReference>
<dbReference type="InterPro" id="IPR019897">
    <property type="entry name" value="RidA_CS"/>
</dbReference>
<dbReference type="GO" id="GO:0046872">
    <property type="term" value="F:metal ion binding"/>
    <property type="evidence" value="ECO:0007669"/>
    <property type="project" value="UniProtKB-KW"/>
</dbReference>
<dbReference type="GO" id="GO:0051259">
    <property type="term" value="P:protein complex oligomerization"/>
    <property type="evidence" value="ECO:0007669"/>
    <property type="project" value="InterPro"/>
</dbReference>
<dbReference type="GO" id="GO:0003677">
    <property type="term" value="F:DNA binding"/>
    <property type="evidence" value="ECO:0007669"/>
    <property type="project" value="UniProtKB-KW"/>
</dbReference>
<evidence type="ECO:0000259" key="26">
    <source>
        <dbReference type="Pfam" id="PF01948"/>
    </source>
</evidence>
<feature type="domain" description="Aspartate/ornithine carbamoyltransferase Asp/Orn-binding" evidence="24">
    <location>
        <begin position="157"/>
        <end position="319"/>
    </location>
</feature>
<feature type="domain" description="Aspartate/ornithine carbamoyltransferase Asp/Orn-binding" evidence="24">
    <location>
        <begin position="1095"/>
        <end position="1243"/>
    </location>
</feature>
<dbReference type="InterPro" id="IPR036388">
    <property type="entry name" value="WH-like_DNA-bd_sf"/>
</dbReference>
<dbReference type="Pfam" id="PF01948">
    <property type="entry name" value="PyrI"/>
    <property type="match status" value="1"/>
</dbReference>
<dbReference type="GO" id="GO:0003700">
    <property type="term" value="F:DNA-binding transcription factor activity"/>
    <property type="evidence" value="ECO:0007669"/>
    <property type="project" value="InterPro"/>
</dbReference>
<dbReference type="PANTHER" id="PTHR45753">
    <property type="entry name" value="ORNITHINE CARBAMOYLTRANSFERASE, MITOCHONDRIAL"/>
    <property type="match status" value="1"/>
</dbReference>
<reference evidence="29 30" key="1">
    <citation type="submission" date="2012-10" db="EMBL/GenBank/DDBJ databases">
        <title>Genome sequencing and analysis of entomopathogenic fungi Beauveria bassiana D1-5.</title>
        <authorList>
            <person name="Li Q."/>
            <person name="Wang L."/>
            <person name="Zhang Z."/>
            <person name="Wang Q."/>
            <person name="Ren J."/>
            <person name="Wang M."/>
            <person name="Xu W."/>
            <person name="Wang J."/>
            <person name="Lu Y."/>
            <person name="Du Q."/>
            <person name="Sun Z."/>
        </authorList>
    </citation>
    <scope>NUCLEOTIDE SEQUENCE [LARGE SCALE GENOMIC DNA]</scope>
    <source>
        <strain evidence="29 30">D1-5</strain>
    </source>
</reference>
<feature type="domain" description="Aspartate carbamoyltransferase regulatory subunit C-terminal" evidence="28">
    <location>
        <begin position="1337"/>
        <end position="1371"/>
    </location>
</feature>
<comment type="similarity">
    <text evidence="7">Belongs to the RutC family.</text>
</comment>
<dbReference type="PRINTS" id="PR00100">
    <property type="entry name" value="AOTCASE"/>
</dbReference>
<dbReference type="EC" id="2.1.3.2" evidence="9"/>
<comment type="caution">
    <text evidence="29">The sequence shown here is derived from an EMBL/GenBank/DDBJ whole genome shotgun (WGS) entry which is preliminary data.</text>
</comment>
<feature type="transmembrane region" description="Helical" evidence="23">
    <location>
        <begin position="638"/>
        <end position="657"/>
    </location>
</feature>
<dbReference type="HAMAP" id="MF_00001">
    <property type="entry name" value="Asp_carb_tr"/>
    <property type="match status" value="1"/>
</dbReference>
<dbReference type="Gene3D" id="2.30.30.20">
    <property type="entry name" value="Aspartate carbamoyltransferase regulatory subunit, C-terminal domain"/>
    <property type="match status" value="1"/>
</dbReference>
<evidence type="ECO:0000256" key="19">
    <source>
        <dbReference type="ARBA" id="ARBA00033269"/>
    </source>
</evidence>
<comment type="subcellular location">
    <subcellularLocation>
        <location evidence="3">Cytoplasm</location>
    </subcellularLocation>
    <subcellularLocation>
        <location evidence="2">Membrane</location>
        <topology evidence="2">Multi-pass membrane protein</topology>
    </subcellularLocation>
</comment>
<dbReference type="GO" id="GO:0004070">
    <property type="term" value="F:aspartate carbamoyltransferase activity"/>
    <property type="evidence" value="ECO:0007669"/>
    <property type="project" value="UniProtKB-EC"/>
</dbReference>
<feature type="transmembrane region" description="Helical" evidence="23">
    <location>
        <begin position="359"/>
        <end position="380"/>
    </location>
</feature>
<dbReference type="FunFam" id="3.30.1330.40:FF:000001">
    <property type="entry name" value="L-PSP family endoribonuclease"/>
    <property type="match status" value="1"/>
</dbReference>
<dbReference type="GO" id="GO:0005739">
    <property type="term" value="C:mitochondrion"/>
    <property type="evidence" value="ECO:0007669"/>
    <property type="project" value="EnsemblFungi"/>
</dbReference>
<feature type="transmembrane region" description="Helical" evidence="23">
    <location>
        <begin position="392"/>
        <end position="411"/>
    </location>
</feature>
<dbReference type="GO" id="GO:0005829">
    <property type="term" value="C:cytosol"/>
    <property type="evidence" value="ECO:0007669"/>
    <property type="project" value="EnsemblFungi"/>
</dbReference>
<dbReference type="PRINTS" id="PR00101">
    <property type="entry name" value="ATCASE"/>
</dbReference>
<organism evidence="29 30">
    <name type="scientific">Beauveria bassiana D1-5</name>
    <dbReference type="NCBI Taxonomy" id="1245745"/>
    <lineage>
        <taxon>Eukaryota</taxon>
        <taxon>Fungi</taxon>
        <taxon>Dikarya</taxon>
        <taxon>Ascomycota</taxon>
        <taxon>Pezizomycotina</taxon>
        <taxon>Sordariomycetes</taxon>
        <taxon>Hypocreomycetidae</taxon>
        <taxon>Hypocreales</taxon>
        <taxon>Cordycipitaceae</taxon>
        <taxon>Beauveria</taxon>
    </lineage>
</organism>
<feature type="domain" description="Arginine repressor DNA-binding" evidence="25">
    <location>
        <begin position="833"/>
        <end position="900"/>
    </location>
</feature>
<evidence type="ECO:0000256" key="7">
    <source>
        <dbReference type="ARBA" id="ARBA00010552"/>
    </source>
</evidence>
<dbReference type="Pfam" id="PF02748">
    <property type="entry name" value="PyrI_C"/>
    <property type="match status" value="1"/>
</dbReference>
<dbReference type="GO" id="GO:1903826">
    <property type="term" value="P:L-arginine transmembrane transport"/>
    <property type="evidence" value="ECO:0007669"/>
    <property type="project" value="InterPro"/>
</dbReference>
<dbReference type="SUPFAM" id="SSF55298">
    <property type="entry name" value="YjgF-like"/>
    <property type="match status" value="1"/>
</dbReference>
<dbReference type="NCBIfam" id="TIGR00658">
    <property type="entry name" value="orni_carb_tr"/>
    <property type="match status" value="1"/>
</dbReference>
<evidence type="ECO:0000259" key="25">
    <source>
        <dbReference type="Pfam" id="PF01316"/>
    </source>
</evidence>
<keyword evidence="13 23" id="KW-0812">Transmembrane</keyword>
<evidence type="ECO:0000256" key="8">
    <source>
        <dbReference type="ARBA" id="ARBA00013007"/>
    </source>
</evidence>
<dbReference type="STRING" id="1245745.A0A0A2W4U2"/>
<dbReference type="SUPFAM" id="SSF57825">
    <property type="entry name" value="Aspartate carbamoyltransferase, Regulatory-chain, C-terminal domain"/>
    <property type="match status" value="1"/>
</dbReference>
<dbReference type="InterPro" id="IPR036251">
    <property type="entry name" value="Arg_repress_C_sf"/>
</dbReference>
<dbReference type="GO" id="GO:0005886">
    <property type="term" value="C:plasma membrane"/>
    <property type="evidence" value="ECO:0007669"/>
    <property type="project" value="InterPro"/>
</dbReference>
<dbReference type="InterPro" id="IPR036390">
    <property type="entry name" value="WH_DNA-bd_sf"/>
</dbReference>
<dbReference type="InterPro" id="IPR002801">
    <property type="entry name" value="Asp_carbamoylTrfase_reg"/>
</dbReference>
<dbReference type="GO" id="GO:0034618">
    <property type="term" value="F:arginine binding"/>
    <property type="evidence" value="ECO:0007669"/>
    <property type="project" value="InterPro"/>
</dbReference>
<dbReference type="CDD" id="cd00448">
    <property type="entry name" value="YjgF_YER057c_UK114_family"/>
    <property type="match status" value="1"/>
</dbReference>
<dbReference type="FunFam" id="3.40.50.1370:FF:000004">
    <property type="entry name" value="Ornithine carbamoyltransferase"/>
    <property type="match status" value="1"/>
</dbReference>
<dbReference type="EC" id="2.1.3.3" evidence="8"/>
<dbReference type="GO" id="GO:0004585">
    <property type="term" value="F:ornithine carbamoyltransferase activity"/>
    <property type="evidence" value="ECO:0007669"/>
    <property type="project" value="UniProtKB-EC"/>
</dbReference>
<keyword evidence="14" id="KW-0479">Metal-binding</keyword>
<dbReference type="UniPathway" id="UPA00070">
    <property type="reaction ID" value="UER00116"/>
</dbReference>
<dbReference type="GO" id="GO:0019240">
    <property type="term" value="P:citrulline biosynthetic process"/>
    <property type="evidence" value="ECO:0007669"/>
    <property type="project" value="TreeGrafter"/>
</dbReference>
<dbReference type="InterPro" id="IPR020545">
    <property type="entry name" value="Asp_carbamoyltransf_reg_N"/>
</dbReference>
<feature type="transmembrane region" description="Helical" evidence="23">
    <location>
        <begin position="772"/>
        <end position="788"/>
    </location>
</feature>
<evidence type="ECO:0000256" key="4">
    <source>
        <dbReference type="ARBA" id="ARBA00004852"/>
    </source>
</evidence>
<evidence type="ECO:0000256" key="2">
    <source>
        <dbReference type="ARBA" id="ARBA00004141"/>
    </source>
</evidence>
<sequence>MTINLKNRNFLKLLDFKPAEIQYLIDLARELKAAKQAGTEKKTLCGKNIALIFEKTSTRTRCAFEVGAFDQGALVTYLGPSGSQIGHKESMKDTARVLGRMYDGIEYRGYGQDIVEELGQYAGVPVWNGLTNEFHPTQILADLMTMLEHAPGKKLQDLSFAYLGDARNNMGNSLMVGAAKMGMDIRLVAPKAFWPEASLVEQCRTIAKETGGRIMLTDSVEEGVAGVDFLYTDVWVSMGEPKEAWAERVSIMTPYQINQNVLNATGNPNVKFMHCLPAFHNEHTKVGKEIEETYGLKGLEVTEEVFESKHSIVFDEAENLGTPAARIALMLPHAAGEKEMADVTHEGAADTSTNSERKLGLSALVALVIGSMIGGGVFSLPQNFASVASPGALLIGWAITGVGMLCLAFIYQNLSARCPDLDGGVYSYARAGFGDFIGFQSAWGYWFSAWLGNVSYAVLLFSAMSFFIPVFGDGNNLPSIIGASVVLWLVHALVLRGVREAAYINTILTVVKVIILLVFIVAVLIAFRIGVFTADFWGRMMLVEGSRPEIFDQVKNTMLVTTWVFIGIEGATVVSARAAKREDIGKATVIGLLGALAIYVLVSVLSMGILDQASLAGLKNPSMAGVLENVVGPWGAKFVAGGVILSVAGALLAWTLFAAELPRVAAIDGIFPKVFAKENARHSPSFSLWITNGLIQLFLILTLFYAAGYQALFSIATAAILPPYLFSAAYGLKLAWTGERYGPGESRTGAIVLGVIATAYGFWLCYAAGDSMLLSSLLFMPGILVFLWQKKTQGQPLLKSYELAIAVAILALAAWTLKLECIETMRISRLSFEKEQRQLELCQQLISHKSYHSQEQLRHDLKQHGFEAISQSTVSRLLKLLGVIKLRNAKGQKIYALSPQTLPQPNAARSVAEMVLSVEYNSEFVMVHTVSGYGKAIAKILDHHAIVEILGVVAGSSVVWIAPREVQKTPLVHRRIMQLLKHKVIASCFFEASTRTRLSFETSIHRLGASVVGFSDSSNTSLGKKGETLADTISVISTYVDAIVMRHPQEGAARLATEFSGEIPVLNAGDGANQHPTQTLLDLFTIQETQGRLENLNIAMVGDLKYGRTVHSLAQALAKFNGNRFYFIAPTALAMPQYILDMLDEKGIVWSRHESIDEVVGELDILYMTRVQKERLDASEYANVKAQFILRAADLTGARGNMKVLHPLPRVDEITTDVDSTPHAWYFQQAGNGIFARQALLALVEAIKRGTVIDHIPAQVGFKLLTLFQLTETDQRITIGLNLPSRELGRKDLIKIENTFLTNEQVNQLALYAPHATVNRIDEYEVVGKSTPSLPDRIEKVLLCPNTNCISHNEPVASSFAVKQRADDISLKSAIGPYVQGVDLGSMIITSGQIPVNPKTGEVPADVAAQARQSLENVKAIVESAGLKVGDIVKTTVFVKDLNDFANVNATYEAFFNEHNATFPARSCVEVARLPKDVKIEIEAIAVRR</sequence>
<comment type="similarity">
    <text evidence="6">Belongs to the aspartate/ornithine carbamoyltransferase superfamily. ATCase family.</text>
</comment>
<feature type="transmembrane region" description="Helical" evidence="23">
    <location>
        <begin position="588"/>
        <end position="610"/>
    </location>
</feature>
<dbReference type="PROSITE" id="PS00097">
    <property type="entry name" value="CARBAMOYLTRANSFERASE"/>
    <property type="match status" value="2"/>
</dbReference>
<keyword evidence="11" id="KW-0963">Cytoplasm</keyword>